<organism evidence="1">
    <name type="scientific">Anguilla anguilla</name>
    <name type="common">European freshwater eel</name>
    <name type="synonym">Muraena anguilla</name>
    <dbReference type="NCBI Taxonomy" id="7936"/>
    <lineage>
        <taxon>Eukaryota</taxon>
        <taxon>Metazoa</taxon>
        <taxon>Chordata</taxon>
        <taxon>Craniata</taxon>
        <taxon>Vertebrata</taxon>
        <taxon>Euteleostomi</taxon>
        <taxon>Actinopterygii</taxon>
        <taxon>Neopterygii</taxon>
        <taxon>Teleostei</taxon>
        <taxon>Anguilliformes</taxon>
        <taxon>Anguillidae</taxon>
        <taxon>Anguilla</taxon>
    </lineage>
</organism>
<reference evidence="1" key="1">
    <citation type="submission" date="2014-11" db="EMBL/GenBank/DDBJ databases">
        <authorList>
            <person name="Amaro Gonzalez C."/>
        </authorList>
    </citation>
    <scope>NUCLEOTIDE SEQUENCE</scope>
</reference>
<evidence type="ECO:0000313" key="1">
    <source>
        <dbReference type="EMBL" id="JAH18473.1"/>
    </source>
</evidence>
<sequence length="42" mass="4995">MGTFPEAAPNIYIYKQTFIPRNIQSFTLQKGEYINTDKKYTY</sequence>
<name>A0A0E9QQU8_ANGAN</name>
<proteinExistence type="predicted"/>
<accession>A0A0E9QQU8</accession>
<protein>
    <submittedName>
        <fullName evidence="1">Uncharacterized protein</fullName>
    </submittedName>
</protein>
<reference evidence="1" key="2">
    <citation type="journal article" date="2015" name="Fish Shellfish Immunol.">
        <title>Early steps in the European eel (Anguilla anguilla)-Vibrio vulnificus interaction in the gills: Role of the RtxA13 toxin.</title>
        <authorList>
            <person name="Callol A."/>
            <person name="Pajuelo D."/>
            <person name="Ebbesson L."/>
            <person name="Teles M."/>
            <person name="MacKenzie S."/>
            <person name="Amaro C."/>
        </authorList>
    </citation>
    <scope>NUCLEOTIDE SEQUENCE</scope>
</reference>
<dbReference type="EMBL" id="GBXM01090104">
    <property type="protein sequence ID" value="JAH18473.1"/>
    <property type="molecule type" value="Transcribed_RNA"/>
</dbReference>
<dbReference type="AlphaFoldDB" id="A0A0E9QQU8"/>